<dbReference type="Pfam" id="PF00353">
    <property type="entry name" value="HemolysinCabind"/>
    <property type="match status" value="2"/>
</dbReference>
<name>A0ABT8T6Z4_9BACT</name>
<gene>
    <name evidence="1" type="ORF">Q2362_04695</name>
</gene>
<dbReference type="Gene3D" id="2.150.10.10">
    <property type="entry name" value="Serralysin-like metalloprotease, C-terminal"/>
    <property type="match status" value="1"/>
</dbReference>
<dbReference type="Proteomes" id="UP001171111">
    <property type="component" value="Unassembled WGS sequence"/>
</dbReference>
<protein>
    <submittedName>
        <fullName evidence="1">Uncharacterized protein</fullName>
    </submittedName>
</protein>
<comment type="caution">
    <text evidence="1">The sequence shown here is derived from an EMBL/GenBank/DDBJ whole genome shotgun (WGS) entry which is preliminary data.</text>
</comment>
<dbReference type="SUPFAM" id="SSF51120">
    <property type="entry name" value="beta-Roll"/>
    <property type="match status" value="1"/>
</dbReference>
<reference evidence="1 2" key="1">
    <citation type="submission" date="2023-06" db="EMBL/GenBank/DDBJ databases">
        <title>Campylobacter magnum sp. nov., isolated from cecal contents of domestic pigs (Sus scrofa domesticus).</title>
        <authorList>
            <person name="Papic B."/>
            <person name="Gruntar I."/>
        </authorList>
    </citation>
    <scope>NUCLEOTIDE SEQUENCE [LARGE SCALE GENOMIC DNA]</scope>
    <source>
        <strain evidence="2">34484-21</strain>
    </source>
</reference>
<dbReference type="InterPro" id="IPR011049">
    <property type="entry name" value="Serralysin-like_metalloprot_C"/>
</dbReference>
<dbReference type="InterPro" id="IPR001343">
    <property type="entry name" value="Hemolysn_Ca-bd"/>
</dbReference>
<accession>A0ABT8T6Z4</accession>
<keyword evidence="2" id="KW-1185">Reference proteome</keyword>
<evidence type="ECO:0000313" key="2">
    <source>
        <dbReference type="Proteomes" id="UP001171111"/>
    </source>
</evidence>
<evidence type="ECO:0000313" key="1">
    <source>
        <dbReference type="EMBL" id="MDO2409397.1"/>
    </source>
</evidence>
<organism evidence="1 2">
    <name type="scientific">Campylobacter magnus</name>
    <dbReference type="NCBI Taxonomy" id="3026462"/>
    <lineage>
        <taxon>Bacteria</taxon>
        <taxon>Pseudomonadati</taxon>
        <taxon>Campylobacterota</taxon>
        <taxon>Epsilonproteobacteria</taxon>
        <taxon>Campylobacterales</taxon>
        <taxon>Campylobacteraceae</taxon>
        <taxon>Campylobacter</taxon>
    </lineage>
</organism>
<sequence>MSLDIYGKHSLGEQIEFELVLSAMYEEELLNVTKLLSKDQKLSFINTVQEVLLMDVVSDEYAKKVMSEFDIKIYDNIAQSYLSTTSSNDIIIANTNNKTINAGKGNDIIYANGGSINTGDGADVIISSEENESFYGREGADIYGFYAGFGRDEINNYHTDNSKDIIKFADISADDIAFSKNGSDLIITAFDNKLTIKNALNNIHYAFSKIIFEDEVR</sequence>
<proteinExistence type="predicted"/>
<dbReference type="EMBL" id="JAULJQ010000005">
    <property type="protein sequence ID" value="MDO2409397.1"/>
    <property type="molecule type" value="Genomic_DNA"/>
</dbReference>
<dbReference type="RefSeq" id="WP_302244278.1">
    <property type="nucleotide sequence ID" value="NZ_JAULJQ010000005.1"/>
</dbReference>